<name>A0A6J5GTK7_9BURK</name>
<proteinExistence type="predicted"/>
<dbReference type="SUPFAM" id="SSF47384">
    <property type="entry name" value="Homodimeric domain of signal transducing histidine kinase"/>
    <property type="match status" value="1"/>
</dbReference>
<organism evidence="5 6">
    <name type="scientific">Paraburkholderia fynbosensis</name>
    <dbReference type="NCBI Taxonomy" id="1200993"/>
    <lineage>
        <taxon>Bacteria</taxon>
        <taxon>Pseudomonadati</taxon>
        <taxon>Pseudomonadota</taxon>
        <taxon>Betaproteobacteria</taxon>
        <taxon>Burkholderiales</taxon>
        <taxon>Burkholderiaceae</taxon>
        <taxon>Paraburkholderia</taxon>
    </lineage>
</organism>
<dbReference type="EC" id="2.7.13.3" evidence="2"/>
<comment type="catalytic activity">
    <reaction evidence="1">
        <text>ATP + protein L-histidine = ADP + protein N-phospho-L-histidine.</text>
        <dbReference type="EC" id="2.7.13.3"/>
    </reaction>
</comment>
<evidence type="ECO:0000313" key="5">
    <source>
        <dbReference type="EMBL" id="CAB3806754.1"/>
    </source>
</evidence>
<dbReference type="InterPro" id="IPR036097">
    <property type="entry name" value="HisK_dim/P_sf"/>
</dbReference>
<dbReference type="AlphaFoldDB" id="A0A6J5GTK7"/>
<dbReference type="GO" id="GO:0000155">
    <property type="term" value="F:phosphorelay sensor kinase activity"/>
    <property type="evidence" value="ECO:0007669"/>
    <property type="project" value="InterPro"/>
</dbReference>
<dbReference type="Pfam" id="PF00512">
    <property type="entry name" value="HisKA"/>
    <property type="match status" value="1"/>
</dbReference>
<dbReference type="EMBL" id="CADIKI010000023">
    <property type="protein sequence ID" value="CAB3806754.1"/>
    <property type="molecule type" value="Genomic_DNA"/>
</dbReference>
<evidence type="ECO:0000259" key="4">
    <source>
        <dbReference type="Pfam" id="PF00512"/>
    </source>
</evidence>
<dbReference type="Gene3D" id="1.10.287.130">
    <property type="match status" value="1"/>
</dbReference>
<sequence>MSATGDRSVGQSDGVVFEQSPEFGRLPKGSAAELRLRAIWEGERGWRGVFYDRRSQDRQKDVFVATLAHELRNPLAPIRAGAHAMKHYQAALPAQIQGSDADISRSTEAAFTKHLAKPVDPDQLIQTLRNIGRFR</sequence>
<evidence type="ECO:0000313" key="6">
    <source>
        <dbReference type="Proteomes" id="UP000494252"/>
    </source>
</evidence>
<dbReference type="Proteomes" id="UP000494252">
    <property type="component" value="Unassembled WGS sequence"/>
</dbReference>
<reference evidence="5 6" key="1">
    <citation type="submission" date="2020-04" db="EMBL/GenBank/DDBJ databases">
        <authorList>
            <person name="De Canck E."/>
        </authorList>
    </citation>
    <scope>NUCLEOTIDE SEQUENCE [LARGE SCALE GENOMIC DNA]</scope>
    <source>
        <strain evidence="5 6">LMG 27177</strain>
    </source>
</reference>
<dbReference type="RefSeq" id="WP_175165286.1">
    <property type="nucleotide sequence ID" value="NZ_CADIKI010000023.1"/>
</dbReference>
<feature type="domain" description="Signal transduction histidine kinase dimerisation/phosphoacceptor" evidence="4">
    <location>
        <begin position="60"/>
        <end position="86"/>
    </location>
</feature>
<evidence type="ECO:0000256" key="3">
    <source>
        <dbReference type="SAM" id="MobiDB-lite"/>
    </source>
</evidence>
<dbReference type="CDD" id="cd00082">
    <property type="entry name" value="HisKA"/>
    <property type="match status" value="1"/>
</dbReference>
<protein>
    <recommendedName>
        <fullName evidence="2">histidine kinase</fullName>
        <ecNumber evidence="2">2.7.13.3</ecNumber>
    </recommendedName>
</protein>
<feature type="compositionally biased region" description="Polar residues" evidence="3">
    <location>
        <begin position="1"/>
        <end position="11"/>
    </location>
</feature>
<accession>A0A6J5GTK7</accession>
<keyword evidence="6" id="KW-1185">Reference proteome</keyword>
<dbReference type="InterPro" id="IPR003661">
    <property type="entry name" value="HisK_dim/P_dom"/>
</dbReference>
<feature type="region of interest" description="Disordered" evidence="3">
    <location>
        <begin position="1"/>
        <end position="22"/>
    </location>
</feature>
<evidence type="ECO:0000256" key="2">
    <source>
        <dbReference type="ARBA" id="ARBA00012438"/>
    </source>
</evidence>
<gene>
    <name evidence="5" type="ORF">LMG27177_06175</name>
</gene>
<evidence type="ECO:0000256" key="1">
    <source>
        <dbReference type="ARBA" id="ARBA00000085"/>
    </source>
</evidence>